<dbReference type="OrthoDB" id="2140105at2759"/>
<dbReference type="AlphaFoldDB" id="A0A9W8G3E4"/>
<feature type="transmembrane region" description="Helical" evidence="2">
    <location>
        <begin position="36"/>
        <end position="58"/>
    </location>
</feature>
<dbReference type="InterPro" id="IPR022703">
    <property type="entry name" value="DUF3533"/>
</dbReference>
<feature type="transmembrane region" description="Helical" evidence="2">
    <location>
        <begin position="229"/>
        <end position="252"/>
    </location>
</feature>
<evidence type="ECO:0000313" key="4">
    <source>
        <dbReference type="EMBL" id="KAJ2669765.1"/>
    </source>
</evidence>
<dbReference type="Proteomes" id="UP001151518">
    <property type="component" value="Unassembled WGS sequence"/>
</dbReference>
<feature type="compositionally biased region" description="Polar residues" evidence="1">
    <location>
        <begin position="473"/>
        <end position="482"/>
    </location>
</feature>
<evidence type="ECO:0000313" key="5">
    <source>
        <dbReference type="Proteomes" id="UP001151518"/>
    </source>
</evidence>
<sequence>MLGTFSWADLPGEDDGRLSFRDSGLRSEVKKRIRSYLELIVISTVMIWSGLSLFFGAVHERSTKAENLDIYIFDLDGGEVSANVTQMIMDIKHSPSELTWRVNKDISSFDDARAWVLENGWGGLVINAGATENLKKALTENADYDSSKALTVLQSSGRQIVAEMLFVQSTLSTATSQVCVQYAINQLKSYQLSQDNITATDSQDKTNFAALINPLSYTTLDVAPENFPLAPVMMIFGFLCCLLCTIGVLILWKLTTFVFFVKVRFRDLVLMWYFLILCHSLIVSLYLSFAILAFRGPDYNSLALPYTGATFFKIWFTSAAVVLSLALWLFSWFMYLPPHLLALPSICTVIPNTVSAIAATELAPTFYRIMYAVPFFNGSRIIHYVITGAHPTFHRNIGVLIGEIVLMAICLAISIWIRQLCALRGISDAHGWFRGSLYFHSTIPYYKADPANSELHHGDDPEQANSPHHKQAPSGSTLSGNHTAPATATTAAIHGTRSSVIDISDDNENHVSLTTGNLGV</sequence>
<feature type="transmembrane region" description="Helical" evidence="2">
    <location>
        <begin position="340"/>
        <end position="359"/>
    </location>
</feature>
<feature type="transmembrane region" description="Helical" evidence="2">
    <location>
        <begin position="272"/>
        <end position="294"/>
    </location>
</feature>
<protein>
    <recommendedName>
        <fullName evidence="3">DUF3533 domain-containing protein</fullName>
    </recommendedName>
</protein>
<dbReference type="PANTHER" id="PTHR34814">
    <property type="entry name" value="NITROSOGUANIDINE RESISTANCE PROTEIN SNG1"/>
    <property type="match status" value="1"/>
</dbReference>
<organism evidence="4 5">
    <name type="scientific">Coemansia spiralis</name>
    <dbReference type="NCBI Taxonomy" id="417178"/>
    <lineage>
        <taxon>Eukaryota</taxon>
        <taxon>Fungi</taxon>
        <taxon>Fungi incertae sedis</taxon>
        <taxon>Zoopagomycota</taxon>
        <taxon>Kickxellomycotina</taxon>
        <taxon>Kickxellomycetes</taxon>
        <taxon>Kickxellales</taxon>
        <taxon>Kickxellaceae</taxon>
        <taxon>Coemansia</taxon>
    </lineage>
</organism>
<dbReference type="InterPro" id="IPR053001">
    <property type="entry name" value="MNNG_permease-like"/>
</dbReference>
<dbReference type="EMBL" id="JANBTW010000141">
    <property type="protein sequence ID" value="KAJ2669765.1"/>
    <property type="molecule type" value="Genomic_DNA"/>
</dbReference>
<keyword evidence="2" id="KW-0472">Membrane</keyword>
<dbReference type="GO" id="GO:0016020">
    <property type="term" value="C:membrane"/>
    <property type="evidence" value="ECO:0007669"/>
    <property type="project" value="TreeGrafter"/>
</dbReference>
<name>A0A9W8G3E4_9FUNG</name>
<reference evidence="4" key="1">
    <citation type="submission" date="2022-07" db="EMBL/GenBank/DDBJ databases">
        <title>Phylogenomic reconstructions and comparative analyses of Kickxellomycotina fungi.</title>
        <authorList>
            <person name="Reynolds N.K."/>
            <person name="Stajich J.E."/>
            <person name="Barry K."/>
            <person name="Grigoriev I.V."/>
            <person name="Crous P."/>
            <person name="Smith M.E."/>
        </authorList>
    </citation>
    <scope>NUCLEOTIDE SEQUENCE</scope>
    <source>
        <strain evidence="4">NRRL 3115</strain>
    </source>
</reference>
<keyword evidence="2" id="KW-0812">Transmembrane</keyword>
<feature type="transmembrane region" description="Helical" evidence="2">
    <location>
        <begin position="397"/>
        <end position="417"/>
    </location>
</feature>
<accession>A0A9W8G3E4</accession>
<proteinExistence type="predicted"/>
<gene>
    <name evidence="4" type="ORF">GGI25_006052</name>
</gene>
<comment type="caution">
    <text evidence="4">The sequence shown here is derived from an EMBL/GenBank/DDBJ whole genome shotgun (WGS) entry which is preliminary data.</text>
</comment>
<keyword evidence="2" id="KW-1133">Transmembrane helix</keyword>
<dbReference type="PANTHER" id="PTHR34814:SF1">
    <property type="entry name" value="NITROSOGUANIDINE RESISTANCE PROTEIN SNG1"/>
    <property type="match status" value="1"/>
</dbReference>
<evidence type="ECO:0000256" key="1">
    <source>
        <dbReference type="SAM" id="MobiDB-lite"/>
    </source>
</evidence>
<evidence type="ECO:0000256" key="2">
    <source>
        <dbReference type="SAM" id="Phobius"/>
    </source>
</evidence>
<dbReference type="Pfam" id="PF12051">
    <property type="entry name" value="DUF3533"/>
    <property type="match status" value="1"/>
</dbReference>
<feature type="domain" description="DUF3533" evidence="3">
    <location>
        <begin position="41"/>
        <end position="407"/>
    </location>
</feature>
<feature type="transmembrane region" description="Helical" evidence="2">
    <location>
        <begin position="314"/>
        <end position="333"/>
    </location>
</feature>
<feature type="region of interest" description="Disordered" evidence="1">
    <location>
        <begin position="451"/>
        <end position="485"/>
    </location>
</feature>
<evidence type="ECO:0000259" key="3">
    <source>
        <dbReference type="Pfam" id="PF12051"/>
    </source>
</evidence>